<evidence type="ECO:0000313" key="2">
    <source>
        <dbReference type="EMBL" id="KAF7154395.1"/>
    </source>
</evidence>
<dbReference type="AlphaFoldDB" id="A0A834LZR2"/>
<dbReference type="Proteomes" id="UP000626092">
    <property type="component" value="Unassembled WGS sequence"/>
</dbReference>
<feature type="compositionally biased region" description="Polar residues" evidence="1">
    <location>
        <begin position="381"/>
        <end position="397"/>
    </location>
</feature>
<sequence length="408" mass="44578">MCQSGKALGDVQFDRSPPLSLSFSHDGEETKDPRLPKVLWKTFNSRSNSNPHHCFLDSTTDAVSGGSVARGADYGCLGFSPAIFPILARGAVLSLRFIQTVAGYNARSPEKKSAHYTVHTVKKVVSLSLSLSLSLSRNGEKAKGCGGSMEVVQQPRLNPSQHHCLFDSIFVPLRWPDFARGTYAWVVAAAEQCLSSSGQRTRPTMISFSAKEIDVVEWKGDILAVDVIEKDMVKYENLKFQNPILKKLDSHMSGLWAWTIHINHRCLSESWSIVPQDLLGTSSSWGILSIPQAERELAKARVDIAHEVRLAREAEDSMELHVAKAGKKGEREIAKHTANHNQPRHSVGHQNDCPADTNDPHGQVCPNNLAGSSTATAASGLKNTTNTAGAPPKNNQLLPPDFNIFTSK</sequence>
<dbReference type="EMBL" id="WJXA01000001">
    <property type="protein sequence ID" value="KAF7154395.1"/>
    <property type="molecule type" value="Genomic_DNA"/>
</dbReference>
<organism evidence="2 3">
    <name type="scientific">Rhododendron simsii</name>
    <name type="common">Sims's rhododendron</name>
    <dbReference type="NCBI Taxonomy" id="118357"/>
    <lineage>
        <taxon>Eukaryota</taxon>
        <taxon>Viridiplantae</taxon>
        <taxon>Streptophyta</taxon>
        <taxon>Embryophyta</taxon>
        <taxon>Tracheophyta</taxon>
        <taxon>Spermatophyta</taxon>
        <taxon>Magnoliopsida</taxon>
        <taxon>eudicotyledons</taxon>
        <taxon>Gunneridae</taxon>
        <taxon>Pentapetalae</taxon>
        <taxon>asterids</taxon>
        <taxon>Ericales</taxon>
        <taxon>Ericaceae</taxon>
        <taxon>Ericoideae</taxon>
        <taxon>Rhodoreae</taxon>
        <taxon>Rhododendron</taxon>
    </lineage>
</organism>
<evidence type="ECO:0000313" key="3">
    <source>
        <dbReference type="Proteomes" id="UP000626092"/>
    </source>
</evidence>
<feature type="region of interest" description="Disordered" evidence="1">
    <location>
        <begin position="379"/>
        <end position="408"/>
    </location>
</feature>
<accession>A0A834LZR2</accession>
<gene>
    <name evidence="2" type="ORF">RHSIM_Rhsim01G0146400</name>
</gene>
<feature type="region of interest" description="Disordered" evidence="1">
    <location>
        <begin position="338"/>
        <end position="360"/>
    </location>
</feature>
<reference evidence="2" key="1">
    <citation type="submission" date="2019-11" db="EMBL/GenBank/DDBJ databases">
        <authorList>
            <person name="Liu Y."/>
            <person name="Hou J."/>
            <person name="Li T.-Q."/>
            <person name="Guan C.-H."/>
            <person name="Wu X."/>
            <person name="Wu H.-Z."/>
            <person name="Ling F."/>
            <person name="Zhang R."/>
            <person name="Shi X.-G."/>
            <person name="Ren J.-P."/>
            <person name="Chen E.-F."/>
            <person name="Sun J.-M."/>
        </authorList>
    </citation>
    <scope>NUCLEOTIDE SEQUENCE</scope>
    <source>
        <strain evidence="2">Adult_tree_wgs_1</strain>
        <tissue evidence="2">Leaves</tissue>
    </source>
</reference>
<keyword evidence="3" id="KW-1185">Reference proteome</keyword>
<dbReference type="Gene3D" id="3.40.220.10">
    <property type="entry name" value="Leucine Aminopeptidase, subunit E, domain 1"/>
    <property type="match status" value="1"/>
</dbReference>
<comment type="caution">
    <text evidence="2">The sequence shown here is derived from an EMBL/GenBank/DDBJ whole genome shotgun (WGS) entry which is preliminary data.</text>
</comment>
<proteinExistence type="predicted"/>
<dbReference type="OrthoDB" id="1935860at2759"/>
<evidence type="ECO:0000256" key="1">
    <source>
        <dbReference type="SAM" id="MobiDB-lite"/>
    </source>
</evidence>
<dbReference type="InterPro" id="IPR043472">
    <property type="entry name" value="Macro_dom-like"/>
</dbReference>
<protein>
    <submittedName>
        <fullName evidence="2">Uncharacterized protein</fullName>
    </submittedName>
</protein>
<name>A0A834LZR2_RHOSS</name>